<keyword evidence="8 9" id="KW-0539">Nucleus</keyword>
<keyword evidence="6 9" id="KW-0010">Activator</keyword>
<evidence type="ECO:0000256" key="3">
    <source>
        <dbReference type="ARBA" id="ARBA00019618"/>
    </source>
</evidence>
<feature type="compositionally biased region" description="Basic and acidic residues" evidence="10">
    <location>
        <begin position="725"/>
        <end position="738"/>
    </location>
</feature>
<evidence type="ECO:0000256" key="1">
    <source>
        <dbReference type="ARBA" id="ARBA00004123"/>
    </source>
</evidence>
<dbReference type="GO" id="GO:0045944">
    <property type="term" value="P:positive regulation of transcription by RNA polymerase II"/>
    <property type="evidence" value="ECO:0007669"/>
    <property type="project" value="TreeGrafter"/>
</dbReference>
<feature type="region of interest" description="Disordered" evidence="10">
    <location>
        <begin position="752"/>
        <end position="773"/>
    </location>
</feature>
<feature type="compositionally biased region" description="Polar residues" evidence="10">
    <location>
        <begin position="2218"/>
        <end position="2232"/>
    </location>
</feature>
<dbReference type="Pfam" id="PF06333">
    <property type="entry name" value="Med13_C"/>
    <property type="match status" value="1"/>
</dbReference>
<keyword evidence="16" id="KW-1185">Reference proteome</keyword>
<evidence type="ECO:0000256" key="10">
    <source>
        <dbReference type="SAM" id="MobiDB-lite"/>
    </source>
</evidence>
<feature type="compositionally biased region" description="Polar residues" evidence="10">
    <location>
        <begin position="1773"/>
        <end position="1799"/>
    </location>
</feature>
<keyword evidence="4 9" id="KW-0678">Repressor</keyword>
<feature type="compositionally biased region" description="Polar residues" evidence="10">
    <location>
        <begin position="1238"/>
        <end position="1262"/>
    </location>
</feature>
<dbReference type="GO" id="GO:0003713">
    <property type="term" value="F:transcription coactivator activity"/>
    <property type="evidence" value="ECO:0007669"/>
    <property type="project" value="TreeGrafter"/>
</dbReference>
<feature type="region of interest" description="Disordered" evidence="10">
    <location>
        <begin position="575"/>
        <end position="619"/>
    </location>
</feature>
<comment type="function">
    <text evidence="9">Component of the Mediator complex, a coactivator involved in regulated transcription of nearly all RNA polymerase II-dependent genes. Mediator functions as a bridge to convey information from gene-specific regulatory proteins to the basal RNA polymerase II transcription machinery. Mediator is recruited to promoters by direct interactions with regulatory proteins and serves as a scaffold for the assembly of a functional preinitiation complex with RNA polymerase II and the general transcription factors.</text>
</comment>
<reference evidence="14" key="2">
    <citation type="submission" date="2020-08" db="EMBL/GenBank/DDBJ databases">
        <authorList>
            <person name="Kikuchi T."/>
        </authorList>
    </citation>
    <scope>NUCLEOTIDE SEQUENCE</scope>
    <source>
        <strain evidence="13">Ka4C1</strain>
    </source>
</reference>
<evidence type="ECO:0000313" key="17">
    <source>
        <dbReference type="WBParaSite" id="BXY_1701400.1"/>
    </source>
</evidence>
<evidence type="ECO:0000256" key="2">
    <source>
        <dbReference type="ARBA" id="ARBA00009354"/>
    </source>
</evidence>
<protein>
    <recommendedName>
        <fullName evidence="3 9">Mediator of RNA polymerase II transcription subunit 13</fullName>
    </recommendedName>
</protein>
<evidence type="ECO:0000256" key="6">
    <source>
        <dbReference type="ARBA" id="ARBA00023159"/>
    </source>
</evidence>
<evidence type="ECO:0000256" key="9">
    <source>
        <dbReference type="RuleBase" id="RU364134"/>
    </source>
</evidence>
<reference evidence="17" key="1">
    <citation type="submission" date="2016-11" db="UniProtKB">
        <authorList>
            <consortium name="WormBaseParasite"/>
        </authorList>
    </citation>
    <scope>IDENTIFICATION</scope>
</reference>
<keyword evidence="7 9" id="KW-0804">Transcription</keyword>
<evidence type="ECO:0000256" key="7">
    <source>
        <dbReference type="ARBA" id="ARBA00023163"/>
    </source>
</evidence>
<comment type="subcellular location">
    <subcellularLocation>
        <location evidence="1 9">Nucleus</location>
    </subcellularLocation>
</comment>
<dbReference type="Proteomes" id="UP000095284">
    <property type="component" value="Unplaced"/>
</dbReference>
<dbReference type="InterPro" id="IPR051139">
    <property type="entry name" value="Mediator_complx_sub13"/>
</dbReference>
<gene>
    <name evidence="13" type="ORF">BXYJ_LOCUS5102</name>
</gene>
<dbReference type="InterPro" id="IPR009401">
    <property type="entry name" value="Med13_C"/>
</dbReference>
<feature type="compositionally biased region" description="Low complexity" evidence="10">
    <location>
        <begin position="1264"/>
        <end position="1276"/>
    </location>
</feature>
<dbReference type="OrthoDB" id="103819at2759"/>
<feature type="compositionally biased region" description="Low complexity" evidence="10">
    <location>
        <begin position="590"/>
        <end position="615"/>
    </location>
</feature>
<evidence type="ECO:0000259" key="11">
    <source>
        <dbReference type="Pfam" id="PF06333"/>
    </source>
</evidence>
<dbReference type="EMBL" id="CAJFCV020000002">
    <property type="protein sequence ID" value="CAG9101294.1"/>
    <property type="molecule type" value="Genomic_DNA"/>
</dbReference>
<evidence type="ECO:0000256" key="4">
    <source>
        <dbReference type="ARBA" id="ARBA00022491"/>
    </source>
</evidence>
<comment type="subunit">
    <text evidence="9">Component of the Mediator complex.</text>
</comment>
<feature type="domain" description="MID" evidence="12">
    <location>
        <begin position="1624"/>
        <end position="1958"/>
    </location>
</feature>
<feature type="compositionally biased region" description="Polar residues" evidence="10">
    <location>
        <begin position="1807"/>
        <end position="1834"/>
    </location>
</feature>
<dbReference type="EMBL" id="CAJFDI010000002">
    <property type="protein sequence ID" value="CAD5217572.1"/>
    <property type="molecule type" value="Genomic_DNA"/>
</dbReference>
<feature type="region of interest" description="Disordered" evidence="10">
    <location>
        <begin position="725"/>
        <end position="744"/>
    </location>
</feature>
<feature type="compositionally biased region" description="Polar residues" evidence="10">
    <location>
        <begin position="1143"/>
        <end position="1175"/>
    </location>
</feature>
<feature type="compositionally biased region" description="Basic and acidic residues" evidence="10">
    <location>
        <begin position="752"/>
        <end position="771"/>
    </location>
</feature>
<feature type="compositionally biased region" description="Low complexity" evidence="10">
    <location>
        <begin position="1176"/>
        <end position="1193"/>
    </location>
</feature>
<dbReference type="Proteomes" id="UP000582659">
    <property type="component" value="Unassembled WGS sequence"/>
</dbReference>
<feature type="domain" description="Mediator complex subunit Med13 C-terminal" evidence="11">
    <location>
        <begin position="2002"/>
        <end position="2380"/>
    </location>
</feature>
<feature type="region of interest" description="Disordered" evidence="10">
    <location>
        <begin position="2218"/>
        <end position="2238"/>
    </location>
</feature>
<evidence type="ECO:0000313" key="15">
    <source>
        <dbReference type="Proteomes" id="UP000095284"/>
    </source>
</evidence>
<feature type="region of interest" description="Disordered" evidence="10">
    <location>
        <begin position="1143"/>
        <end position="1276"/>
    </location>
</feature>
<feature type="region of interest" description="Disordered" evidence="10">
    <location>
        <begin position="1021"/>
        <end position="1045"/>
    </location>
</feature>
<evidence type="ECO:0000259" key="12">
    <source>
        <dbReference type="Pfam" id="PF18296"/>
    </source>
</evidence>
<dbReference type="Pfam" id="PF18296">
    <property type="entry name" value="MID_MedPIWI"/>
    <property type="match status" value="1"/>
</dbReference>
<organism evidence="15 17">
    <name type="scientific">Bursaphelenchus xylophilus</name>
    <name type="common">Pinewood nematode worm</name>
    <name type="synonym">Aphelenchoides xylophilus</name>
    <dbReference type="NCBI Taxonomy" id="6326"/>
    <lineage>
        <taxon>Eukaryota</taxon>
        <taxon>Metazoa</taxon>
        <taxon>Ecdysozoa</taxon>
        <taxon>Nematoda</taxon>
        <taxon>Chromadorea</taxon>
        <taxon>Rhabditida</taxon>
        <taxon>Tylenchina</taxon>
        <taxon>Tylenchomorpha</taxon>
        <taxon>Aphelenchoidea</taxon>
        <taxon>Aphelenchoididae</taxon>
        <taxon>Bursaphelenchus</taxon>
    </lineage>
</organism>
<dbReference type="PANTHER" id="PTHR48249:SF3">
    <property type="entry name" value="MEDIATOR OF RNA POLYMERASE II TRANSCRIPTION SUBUNIT 13"/>
    <property type="match status" value="1"/>
</dbReference>
<name>A0A1I7SVD8_BURXY</name>
<dbReference type="PANTHER" id="PTHR48249">
    <property type="entry name" value="MEDIATOR OF RNA POLYMERASE II TRANSCRIPTION SUBUNIT 13"/>
    <property type="match status" value="1"/>
</dbReference>
<evidence type="ECO:0000256" key="5">
    <source>
        <dbReference type="ARBA" id="ARBA00023015"/>
    </source>
</evidence>
<comment type="similarity">
    <text evidence="2 9">Belongs to the Mediator complex subunit 13 family.</text>
</comment>
<evidence type="ECO:0000313" key="13">
    <source>
        <dbReference type="EMBL" id="CAD5217572.1"/>
    </source>
</evidence>
<keyword evidence="5 9" id="KW-0805">Transcription regulation</keyword>
<evidence type="ECO:0000256" key="8">
    <source>
        <dbReference type="ARBA" id="ARBA00023242"/>
    </source>
</evidence>
<dbReference type="GO" id="GO:0016592">
    <property type="term" value="C:mediator complex"/>
    <property type="evidence" value="ECO:0007669"/>
    <property type="project" value="InterPro"/>
</dbReference>
<evidence type="ECO:0000313" key="14">
    <source>
        <dbReference type="EMBL" id="CAG9101294.1"/>
    </source>
</evidence>
<dbReference type="eggNOG" id="KOG3600">
    <property type="taxonomic scope" value="Eukaryota"/>
</dbReference>
<dbReference type="Proteomes" id="UP000659654">
    <property type="component" value="Unassembled WGS sequence"/>
</dbReference>
<sequence length="2394" mass="269244">MTTCLGSLEECQTNVLCFTELYGLKWKRFSTPNGYTYSSDIDDDPIIRAFRECVENNLHAAWRRRRPEQEPGNVPLKADCPKELFVFWFAADEPPLLQKFVDDGLVLVSEVDPLDPTIKYETRILFYKAFHYLFERNLWRSGYVKLGKWFVRPLEDGHATNTAAPSHVHAFHANFQCLGETNVCMLVKVQRQDPILRMSKRVLALNRRLAVILGPWSIRASLLPDQPFFDYGNKKPDVGKLEEVQQLAAKQFEQWSKMFPSPEDEEPMDSSKPPKKEANDIPKFLLVEIHNQRLLCPSYLVTILASELDTIQNSSTKENRRVEDDDEEDLGLKSNSVIAQLDRKSKRLATVQATEAYIPNALRHNRKSYAGVRIASKTFEDACINPKPRPPNPSPMMIQTQEDHRWNVTDYVPKNFCYCKFCNQNSGNEANPQPSSAKDRFVFHHCKPSAPRARPSRNPYKKDLAEFAGLKNVIQDLLNEEPSTSEAKPPIHPPKRLTNRLDIDGYQNDRVQVVDQYMSTLFANDVKDVSSQDPVKPFSPVTNLKTQVPAEIEHDKYRTYSYHYHPMKRDMVNKESYHREGAQRPKGPTIKDSTSQTQTSTQIASTSSSTSQDAQKVVEEKENRHEWLGQLGHVLKKRKKTALRQNLTKKEDQAQNTIREMNGDEEIYRPGSAPDLGKVLSYRKRTKRSTSTSPVRNYDPLHVCVHVNSEQTEMFVNDEFVNDTVKEEHQKTGDKRDGPSPTPLIDEFRRTVIEDTDFDDPKTPGSKDGESHLFSSLINPDQIISPPASNERVENIALPGQTQSQISQLPAQSVVQAQNLNESLFLHTSMWNTVNVAANQVNDNLSVIYPTPPTPMQQFSPLNLASAEESAGKKIRPETPKITGKVEILNPYRHKDAVYMDLDHVFEFTHQREAFSTELEAFEGNFSKKKVKSEPSIRRFTKKTVQKRQLRPKIRVSPQFVALQREKLGLNRRIPIVEQDPQKMATLAVDLRSRNGYVKSYGLNVLHTMKMLKAMKKKELEARRPQHQLQPRQPPQPAQRPAYPAQFGPPPMLRPQFPAMPNQMNQMYGQMPPNQIGMQPHMAGQMPNQMVNMGNMPNMPGAAPQYAQNAVGGQYAQMNPNQHPGHAYMMQQQMMRQNQRYPNVNYFTNSPSPAGSMNSNPQSVQNAAQQPNSHLSAGPGPSPFGSPNNIPGSTGISAPPPNAMPGSTQNHMPGSVGPHNGMPGSVGPQNAMPGSVGPPQNTMPGSVGPSQNMPGSAQNLMPNSVGPPSARGPGSVPVGPPIIDRSIMSVEKHPALEMAKDEALGYLNNKRLRTVATGMQDTILDLFYDSVFDACPICSCNVNIRTTDLGIYIQAPAEIAIVDQINSRREQDPSYRPDFWSGLKKSSTWCGCGFSAVRYRILAAGAQCLFPDDLREAFNIHQVSKSIKHPWLAKARLHAMTDILRFMSTTYSLNRMAISTYYVGDLPDTFAKLDGHYSSTDSPYIVSKAEGEEFDLAVKTLLGLDPKGKIPLFHPWGLSIAQGVKEPKDDEYMSIIRDILPVLETSIKQIRGAELNTRGNLVEGPLTWRQFHKKAIKSGQDDETYKAEQIPQVLVAAGQDAIATNPQLVHMWEKLSMAPYDQPKDVLYLAIVPDGNVLADKCKVYLEELSSVYEKCRFGRHLKVNVKEPNCQLKDGIFKIIGTKPPSAEKSQPNLNEAELKHVAKMQTYVENAAQSVKSFLQQNDFIFERKSYFEHLVRDGLQPHYTSLASNPDSQNMPPPPAPQIVQSPSSVLSNTSGPASQGLHNPNTPSYQQSPNLSLGPHSNDPMQDSIRTPENPVTPSQHEQQNPNSEQNIDRSVAELMSEELPHLLPHIIVIYLVDPFSLGSEAVPKTFRYGNMFLVHMMESIMRGIRPERRPQFQIEVVNAQTILDYTGVAANPLREDKQVLEPVEVINREKLTAHDILRRQAFSVYSQTRILVPENARTALCQSMTRFGPAAQMTDIIDGIRNRKEEIYFKLACQPYVLAPKHSIGFQNSANKFCLINPEERVLFVSYCLVGDDILIASCTDQYGHLHDTTLINLHNNPQPGFRLKQRLISLGIQRLWLFIQSVLVMDTKNWRVVICKVGKIGHGEFRAWSHVLSKKSLRNYNSNFRVRGEKDVTMTMPTCRACAVSKDSSEGPVIMSACLISMESEPFLRIFPAFSQLSEQKSRSNSKNNNLLTLLEDTAITHIITFPTSPDISTDPQAGQQQDDNDPFNFGIDGIENDDEGLTEGLIADMEIGEEQELTIDHQPMATGYMVSTAPATELPDWFWNTCPNAKRHLPVHLRTALHINSSNLQEDIMNYGQKSGGNETSHPLDESATDAILRYVMQMHNSLSWLNVDLGSGARISCLPVHIQCLFRLYNNVEQCILN</sequence>
<dbReference type="WBParaSite" id="BXY_1701400.1">
    <property type="protein sequence ID" value="BXY_1701400.1"/>
    <property type="gene ID" value="BXY_1701400"/>
</dbReference>
<feature type="region of interest" description="Disordered" evidence="10">
    <location>
        <begin position="1745"/>
        <end position="1834"/>
    </location>
</feature>
<accession>A0A1I7SVD8</accession>
<evidence type="ECO:0000313" key="16">
    <source>
        <dbReference type="Proteomes" id="UP000659654"/>
    </source>
</evidence>
<dbReference type="InterPro" id="IPR041285">
    <property type="entry name" value="MID_MedPIWI"/>
</dbReference>
<proteinExistence type="inferred from homology"/>